<proteinExistence type="predicted"/>
<evidence type="ECO:0000313" key="3">
    <source>
        <dbReference type="Proteomes" id="UP000069241"/>
    </source>
</evidence>
<evidence type="ECO:0000313" key="2">
    <source>
        <dbReference type="EMBL" id="AMD90301.1"/>
    </source>
</evidence>
<protein>
    <recommendedName>
        <fullName evidence="1">Phage tail tape measure protein domain-containing protein</fullName>
    </recommendedName>
</protein>
<gene>
    <name evidence="2" type="ORF">AXF13_09290</name>
</gene>
<name>A0A109W4E3_9BACT</name>
<evidence type="ECO:0000259" key="1">
    <source>
        <dbReference type="Pfam" id="PF10145"/>
    </source>
</evidence>
<dbReference type="Pfam" id="PF10145">
    <property type="entry name" value="PhageMin_Tail"/>
    <property type="match status" value="1"/>
</dbReference>
<dbReference type="InterPro" id="IPR010090">
    <property type="entry name" value="Phage_tape_meas"/>
</dbReference>
<reference evidence="3" key="1">
    <citation type="submission" date="2016-02" db="EMBL/GenBank/DDBJ databases">
        <authorList>
            <person name="Holder M.E."/>
            <person name="Ajami N.J."/>
            <person name="Petrosino J.F."/>
        </authorList>
    </citation>
    <scope>NUCLEOTIDE SEQUENCE [LARGE SCALE GENOMIC DNA]</scope>
    <source>
        <strain evidence="3">CCUG 45958</strain>
    </source>
</reference>
<accession>A0A109W4E3</accession>
<dbReference type="RefSeq" id="WP_062252825.1">
    <property type="nucleotide sequence ID" value="NZ_CP014229.1"/>
</dbReference>
<keyword evidence="3" id="KW-1185">Reference proteome</keyword>
<dbReference type="AlphaFoldDB" id="A0A109W4E3"/>
<dbReference type="PANTHER" id="PTHR21525:SF9">
    <property type="entry name" value="CHANNEL_COLICIN DOMAIN-CONTAINING PROTEIN"/>
    <property type="match status" value="1"/>
</dbReference>
<dbReference type="EMBL" id="CP014229">
    <property type="protein sequence ID" value="AMD90301.1"/>
    <property type="molecule type" value="Genomic_DNA"/>
</dbReference>
<organism evidence="2 3">
    <name type="scientific">Desulfovibrio fairfieldensis</name>
    <dbReference type="NCBI Taxonomy" id="44742"/>
    <lineage>
        <taxon>Bacteria</taxon>
        <taxon>Pseudomonadati</taxon>
        <taxon>Thermodesulfobacteriota</taxon>
        <taxon>Desulfovibrionia</taxon>
        <taxon>Desulfovibrionales</taxon>
        <taxon>Desulfovibrionaceae</taxon>
        <taxon>Desulfovibrio</taxon>
    </lineage>
</organism>
<dbReference type="KEGG" id="dfi:AXF13_09290"/>
<sequence length="720" mass="73457">MSDLQVQAELKLKDNLSKPAGTALDSLGKNAKKAGDAVDAVGRADSVKRVARDATEAARGMDAVARGAREAQSGLRGAERGATGLARAMHGVGRGLRDAVGHLGKLKNGLNGGMQGVAAMGAAGYAIKRSTDKSVQYEKLVASMANVAYADRDAAGRMAGMKDLDASIVKAVRDGGGTREEGAATLNTLLASGAVDESTAKDKLLSVLMKASTASGASGEELSQIVVKGISQRQFSADEAELAIDKAIKAGEAGQFELKDMARWLPQIISAGKGMKGMSGFEAHLANLQAVAQVTGSNDQAGNAYFNLLGKITSTDAANNFKKAGVRLAPALAKARMEGVDPVTAFVELIEKKVVGKNKNFRTLQKKLAATSDKNERRQLMEQAAEILQGSAIGKIIQDREALLGLVGVMNGRETIKDVREQLANAHGATDTSYRVMTSTTAYQQERLANEKDIATSGFFNWIKKPLDSLLGWGADTARDNPVLASTAMGAGAVGSAYMAGSGVSSLWSWLRGGKAVPTPPAGTAVEAAAEGVGAAGGSAAAAGGKGAALLKGAAKAGSVLAVAGSAIDAVSTELDDSLTRAQKNEAHTETAGGLAGALAGGKAGAIGGAALGSFLGPIGTAIGGAIGGLGGGIAGYFGGSWVGKKLGGWFFGDDDEAAPAPQPENGAQNAPDIARTVLQAAQIMQNQPLAATLNIQLEMDGEVIARKVEQVQLRQATRR</sequence>
<dbReference type="Proteomes" id="UP000069241">
    <property type="component" value="Chromosome"/>
</dbReference>
<dbReference type="PANTHER" id="PTHR21525">
    <property type="entry name" value="MOTILE SPERM PROTEIN"/>
    <property type="match status" value="1"/>
</dbReference>
<dbReference type="STRING" id="44742.AXF13_09290"/>
<feature type="domain" description="Phage tail tape measure protein" evidence="1">
    <location>
        <begin position="172"/>
        <end position="379"/>
    </location>
</feature>